<dbReference type="GO" id="GO:0002953">
    <property type="term" value="F:5'-deoxynucleotidase activity"/>
    <property type="evidence" value="ECO:0007669"/>
    <property type="project" value="InterPro"/>
</dbReference>
<keyword evidence="2" id="KW-0378">Hydrolase</keyword>
<dbReference type="PANTHER" id="PTHR11845">
    <property type="entry name" value="5'-DEOXYNUCLEOTIDASE HDDC2"/>
    <property type="match status" value="1"/>
</dbReference>
<accession>A0A8H4SYB4</accession>
<evidence type="ECO:0000313" key="5">
    <source>
        <dbReference type="EMBL" id="KAF4947934.1"/>
    </source>
</evidence>
<dbReference type="InterPro" id="IPR039356">
    <property type="entry name" value="YfbR/HDDC2"/>
</dbReference>
<evidence type="ECO:0000256" key="2">
    <source>
        <dbReference type="ARBA" id="ARBA00022801"/>
    </source>
</evidence>
<dbReference type="AlphaFoldDB" id="A0A8H4SYB4"/>
<evidence type="ECO:0000256" key="1">
    <source>
        <dbReference type="ARBA" id="ARBA00022723"/>
    </source>
</evidence>
<keyword evidence="6" id="KW-1185">Reference proteome</keyword>
<proteinExistence type="predicted"/>
<evidence type="ECO:0000313" key="6">
    <source>
        <dbReference type="Proteomes" id="UP000622797"/>
    </source>
</evidence>
<evidence type="ECO:0000256" key="3">
    <source>
        <dbReference type="SAM" id="MobiDB-lite"/>
    </source>
</evidence>
<comment type="caution">
    <text evidence="5">The sequence shown here is derived from an EMBL/GenBank/DDBJ whole genome shotgun (WGS) entry which is preliminary data.</text>
</comment>
<name>A0A8H4SYB4_9HYPO</name>
<protein>
    <recommendedName>
        <fullName evidence="4">HD domain-containing protein</fullName>
    </recommendedName>
</protein>
<dbReference type="InterPro" id="IPR006674">
    <property type="entry name" value="HD_domain"/>
</dbReference>
<feature type="compositionally biased region" description="Basic and acidic residues" evidence="3">
    <location>
        <begin position="353"/>
        <end position="364"/>
    </location>
</feature>
<sequence length="1093" mass="122280">MSDVVSPFNLSHLSNEELIEYAILADNGKSSPCPIYAKYLDSTDPSLPSIAKHSWLMSALCFGLPSTINGQELSMLRSITLSIVYGMKQVSEELCRDDPAKGFSEELKEGKSMESQIIPEIDQIAMLLWFTPETRKVYYDRIVGSLVHLKDWAQDILLELELTPGPTTAFELGHRREWSLNSALDSRLGLQRPVKPHERLAVFARVVAYLPKVSRQGWIRHGITDPESVADHSWSMAVLRFPLSKIGIMDFLHSVAMLVVHDGAETLVGDIAPGDNIKKETKAVWEKSVVTFLQSLVPDKPLLKLAWDAFEYGKSLTSLVAHELDKLDMVIKALLYEKKHKKELPEFFQTVRGRAEASSDEPHRKMNVQDPEHPEQPEGLLPVPPGYQVPIERSLWDVPASFTSASWQNGVSDISCHPPGISFSAAESSPQSGWLAHMGSMEAFTNSSTNGEMHGVDSTVLWQLQQLCQGQQMPDVPSNQYMTEAPTSDSLTSQALDHQWLEGYEAPNSSGFQATVDPSNFGNLPQPPESVRGEWGLDNSWIRTSASPHDEDTLDVPAQHALALSASCDRARMLGLAVTPQEPSVMYSDRSPGGIHQPLQNTAINGLYQFDSTLSIYQPCYDAWASLSANTSHDYQPAAPFPHKALLGESRSPAQQETLPLMDGRALTFREAPIPPNFLQQPTKAQKSPAATCADNLASLHDPVVASHPLPIPGEYDCSSTNTDLERIGYEWYNFNNRNNDQLPLPPSSGPIPPQQQEHRMVSTPGTTFPLRSKPSAFMCIRVRPVDLPQFRKWSDLDYERRFTGVKRLASSLNGVRRVTLRHYNTGPGIPVDCGEFEPESSRHYQYHALKKNWAGWHVVKTTSYCLATELSVDDYLDDCVGLATAEACSGQTPVKVFMELARANQNTKLIKECLKMFTALRLLRIGWQFSGDETLGMTLNTDENSPFSGKVPVPRMLQNQLNRLLEKALEKSEIFVTEKLQSIYRTHKQDMWFLGSLASFLLVHVRELDAGRLVYWKHHPDERGFWIHPWQPSALMQEAVASCQCLVQHYRSTLGLKQLSIDWDTPEAKKSLGYNKTRLSEMKQFQKGVAAI</sequence>
<dbReference type="GO" id="GO:0046872">
    <property type="term" value="F:metal ion binding"/>
    <property type="evidence" value="ECO:0007669"/>
    <property type="project" value="UniProtKB-KW"/>
</dbReference>
<organism evidence="5 6">
    <name type="scientific">Fusarium sarcochroum</name>
    <dbReference type="NCBI Taxonomy" id="1208366"/>
    <lineage>
        <taxon>Eukaryota</taxon>
        <taxon>Fungi</taxon>
        <taxon>Dikarya</taxon>
        <taxon>Ascomycota</taxon>
        <taxon>Pezizomycotina</taxon>
        <taxon>Sordariomycetes</taxon>
        <taxon>Hypocreomycetidae</taxon>
        <taxon>Hypocreales</taxon>
        <taxon>Nectriaceae</taxon>
        <taxon>Fusarium</taxon>
        <taxon>Fusarium lateritium species complex</taxon>
    </lineage>
</organism>
<dbReference type="EMBL" id="JABEXW010001077">
    <property type="protein sequence ID" value="KAF4947934.1"/>
    <property type="molecule type" value="Genomic_DNA"/>
</dbReference>
<reference evidence="5" key="1">
    <citation type="journal article" date="2020" name="BMC Genomics">
        <title>Correction to: Identification and distribution of gene clusters required for synthesis of sphingolipid metabolism inhibitors in diverse species of the filamentous fungus Fusarium.</title>
        <authorList>
            <person name="Kim H.S."/>
            <person name="Lohmar J.M."/>
            <person name="Busman M."/>
            <person name="Brown D.W."/>
            <person name="Naumann T.A."/>
            <person name="Divon H.H."/>
            <person name="Lysoe E."/>
            <person name="Uhlig S."/>
            <person name="Proctor R.H."/>
        </authorList>
    </citation>
    <scope>NUCLEOTIDE SEQUENCE</scope>
    <source>
        <strain evidence="5">NRRL 20472</strain>
    </source>
</reference>
<feature type="non-terminal residue" evidence="5">
    <location>
        <position position="1"/>
    </location>
</feature>
<evidence type="ECO:0000259" key="4">
    <source>
        <dbReference type="Pfam" id="PF13023"/>
    </source>
</evidence>
<dbReference type="SUPFAM" id="SSF109604">
    <property type="entry name" value="HD-domain/PDEase-like"/>
    <property type="match status" value="1"/>
</dbReference>
<keyword evidence="1" id="KW-0479">Metal-binding</keyword>
<feature type="domain" description="HD" evidence="4">
    <location>
        <begin position="210"/>
        <end position="360"/>
    </location>
</feature>
<dbReference type="Pfam" id="PF13023">
    <property type="entry name" value="HD_3"/>
    <property type="match status" value="1"/>
</dbReference>
<dbReference type="PANTHER" id="PTHR11845:SF13">
    <property type="entry name" value="5'-DEOXYNUCLEOTIDASE HDDC2"/>
    <property type="match status" value="1"/>
</dbReference>
<dbReference type="GO" id="GO:0005737">
    <property type="term" value="C:cytoplasm"/>
    <property type="evidence" value="ECO:0007669"/>
    <property type="project" value="TreeGrafter"/>
</dbReference>
<feature type="region of interest" description="Disordered" evidence="3">
    <location>
        <begin position="353"/>
        <end position="384"/>
    </location>
</feature>
<dbReference type="OrthoDB" id="442176at2759"/>
<gene>
    <name evidence="5" type="ORF">FSARC_13861</name>
</gene>
<dbReference type="Gene3D" id="1.10.3210.10">
    <property type="entry name" value="Hypothetical protein af1432"/>
    <property type="match status" value="1"/>
</dbReference>
<reference evidence="5" key="2">
    <citation type="submission" date="2020-05" db="EMBL/GenBank/DDBJ databases">
        <authorList>
            <person name="Kim H.-S."/>
            <person name="Proctor R.H."/>
            <person name="Brown D.W."/>
        </authorList>
    </citation>
    <scope>NUCLEOTIDE SEQUENCE</scope>
    <source>
        <strain evidence="5">NRRL 20472</strain>
    </source>
</reference>
<dbReference type="Proteomes" id="UP000622797">
    <property type="component" value="Unassembled WGS sequence"/>
</dbReference>